<sequence>MYRFDMAMQTNCYEGTELTQVSFGKYDLILNFSAGLDGTKSNFSIGVQSRVSTTIDGTPWNDDKSFLKHADTLLQCLGTNCSSFTIEDDRTLKIKFSNGTAIKLHDDSDQFESVTITQGDRTIVI</sequence>
<name>A0A1G7IA76_9BACT</name>
<accession>A0A1G7IA76</accession>
<dbReference type="InterPro" id="IPR046179">
    <property type="entry name" value="DUF6188"/>
</dbReference>
<reference evidence="1 2" key="1">
    <citation type="submission" date="2016-10" db="EMBL/GenBank/DDBJ databases">
        <authorList>
            <person name="de Groot N.N."/>
        </authorList>
    </citation>
    <scope>NUCLEOTIDE SEQUENCE [LARGE SCALE GENOMIC DNA]</scope>
    <source>
        <strain evidence="1 2">GAS232</strain>
    </source>
</reference>
<dbReference type="Proteomes" id="UP000182427">
    <property type="component" value="Chromosome I"/>
</dbReference>
<dbReference type="AlphaFoldDB" id="A0A1G7IA76"/>
<proteinExistence type="predicted"/>
<dbReference type="EMBL" id="LT629690">
    <property type="protein sequence ID" value="SDF09595.1"/>
    <property type="molecule type" value="Genomic_DNA"/>
</dbReference>
<keyword evidence="2" id="KW-1185">Reference proteome</keyword>
<gene>
    <name evidence="1" type="ORF">SAMN05444167_1374</name>
</gene>
<protein>
    <submittedName>
        <fullName evidence="1">Uncharacterized protein</fullName>
    </submittedName>
</protein>
<evidence type="ECO:0000313" key="1">
    <source>
        <dbReference type="EMBL" id="SDF09595.1"/>
    </source>
</evidence>
<evidence type="ECO:0000313" key="2">
    <source>
        <dbReference type="Proteomes" id="UP000182427"/>
    </source>
</evidence>
<dbReference type="RefSeq" id="WP_083344484.1">
    <property type="nucleotide sequence ID" value="NZ_LT629690.1"/>
</dbReference>
<dbReference type="Pfam" id="PF19686">
    <property type="entry name" value="DUF6188"/>
    <property type="match status" value="1"/>
</dbReference>
<organism evidence="1 2">
    <name type="scientific">Terriglobus roseus</name>
    <dbReference type="NCBI Taxonomy" id="392734"/>
    <lineage>
        <taxon>Bacteria</taxon>
        <taxon>Pseudomonadati</taxon>
        <taxon>Acidobacteriota</taxon>
        <taxon>Terriglobia</taxon>
        <taxon>Terriglobales</taxon>
        <taxon>Acidobacteriaceae</taxon>
        <taxon>Terriglobus</taxon>
    </lineage>
</organism>